<dbReference type="SUPFAM" id="SSF160651">
    <property type="entry name" value="FLJ32549 C-terminal domain-like"/>
    <property type="match status" value="1"/>
</dbReference>
<dbReference type="PANTHER" id="PTHR14494">
    <property type="entry name" value="ALADIN/ADRACALIN/AAAS"/>
    <property type="match status" value="1"/>
</dbReference>
<dbReference type="InterPro" id="IPR001680">
    <property type="entry name" value="WD40_rpt"/>
</dbReference>
<evidence type="ECO:0000313" key="4">
    <source>
        <dbReference type="Proteomes" id="UP000094527"/>
    </source>
</evidence>
<organism evidence="3 4">
    <name type="scientific">Orchesella cincta</name>
    <name type="common">Springtail</name>
    <name type="synonym">Podura cincta</name>
    <dbReference type="NCBI Taxonomy" id="48709"/>
    <lineage>
        <taxon>Eukaryota</taxon>
        <taxon>Metazoa</taxon>
        <taxon>Ecdysozoa</taxon>
        <taxon>Arthropoda</taxon>
        <taxon>Hexapoda</taxon>
        <taxon>Collembola</taxon>
        <taxon>Entomobryomorpha</taxon>
        <taxon>Entomobryoidea</taxon>
        <taxon>Orchesellidae</taxon>
        <taxon>Orchesellinae</taxon>
        <taxon>Orchesella</taxon>
    </lineage>
</organism>
<sequence>MSSSAASSNIEESSCGAELDTETVSHMDSFFDRFWSEMAVFAFERAKEIADKEKEQALKSHLHGSHCASSGFTWVILTTAMAHVSSSPARHKNSQIAACLMILINLRLEQMEFYDRLSVVGTSKNVEIGDLIADIEVTYEKFRDELKAIGNTVSILGGIQKTLQWESEILICLLKSMSMMQTWEYLEATIALQQANTQIQEWNEILQTHSTTLKKSTFYNYSPPSYPLLYLWLRKLKGALVSKYSLYFYELLVKNSNSSFEIKSYCSKLPVDYYNRMLTFQKKSDALCISIIFEAKDTKYHPNGYNFIGREIAPPQGLDSFPAVLSIPMKPVMHWPNVIMIISDRQNELNLDKLVGFFDSSMQATYFVQRIDPKMFLVVLYEARKSEKDAYTVKFMKQFPRIPRLGQITVAESHSEFHAHPSNLENPATGRGFYPEIVRYSAVDGNQLTSRLPFKIPSIRMSSSKASLLVVKNQGVPKAVWDAWWEDGLRGVYSCLLDVENSGNLGSNTRILIKAFASVTSMCVKLSDAPSRLLVSLFPHMEWRSENVNEEFSHIRGWQQSWIRAIAWHSTASYLALALNDDTVRISVVGNDVVPMLRCQQQKNISCIAWRPFVLSELAVGCEDCIVIWHLTSSVSMKPGKDKTIVLKAFGHGPVNSVEYSSTGSYLLSSSAKDSSVYVWDTVQWDKAALRRIGSGGIPLAIWSPKSNRILAASPNKAVWENNEYWQSKRWVTPKAMIEAASWDPNGSVLLFATSGFIYGIFFELSPIDRFVAQTDSVVKPIYNIEECHVLDEDGNLSYKVGGKVRQMDWDKSGHRLAIMFDDSEMVAVFRVHHQSRGEFLAPLGLIKGHSDEYPLTIAFQKDFGEGANLTIAWSSGRIQYFPMIFALPTSKRNILHEDHYRTQNVVHGRPSTSTYTAAGFTSPRLSMSGLEPSASSISELFRQQEEPTSPSRLYSIPRS</sequence>
<dbReference type="InterPro" id="IPR018544">
    <property type="entry name" value="KICS_2"/>
</dbReference>
<dbReference type="Pfam" id="PF09404">
    <property type="entry name" value="C12orf66_like"/>
    <property type="match status" value="1"/>
</dbReference>
<dbReference type="GO" id="GO:0006913">
    <property type="term" value="P:nucleocytoplasmic transport"/>
    <property type="evidence" value="ECO:0007669"/>
    <property type="project" value="TreeGrafter"/>
</dbReference>
<dbReference type="Proteomes" id="UP000094527">
    <property type="component" value="Unassembled WGS sequence"/>
</dbReference>
<dbReference type="InterPro" id="IPR045139">
    <property type="entry name" value="Aladin"/>
</dbReference>
<protein>
    <submittedName>
        <fullName evidence="3">Aladin</fullName>
    </submittedName>
</protein>
<comment type="caution">
    <text evidence="3">The sequence shown here is derived from an EMBL/GenBank/DDBJ whole genome shotgun (WGS) entry which is preliminary data.</text>
</comment>
<evidence type="ECO:0000313" key="3">
    <source>
        <dbReference type="EMBL" id="ODN05256.1"/>
    </source>
</evidence>
<dbReference type="PANTHER" id="PTHR14494:SF0">
    <property type="entry name" value="ALADIN"/>
    <property type="match status" value="1"/>
</dbReference>
<gene>
    <name evidence="3" type="ORF">Ocin01_01443</name>
</gene>
<dbReference type="InterPro" id="IPR036322">
    <property type="entry name" value="WD40_repeat_dom_sf"/>
</dbReference>
<feature type="region of interest" description="Disordered" evidence="1">
    <location>
        <begin position="936"/>
        <end position="960"/>
    </location>
</feature>
<dbReference type="AlphaFoldDB" id="A0A1D2NJV6"/>
<proteinExistence type="predicted"/>
<dbReference type="Gene3D" id="2.130.10.10">
    <property type="entry name" value="YVTN repeat-like/Quinoprotein amine dehydrogenase"/>
    <property type="match status" value="1"/>
</dbReference>
<dbReference type="SMART" id="SM00320">
    <property type="entry name" value="WD40"/>
    <property type="match status" value="3"/>
</dbReference>
<dbReference type="SUPFAM" id="SSF50978">
    <property type="entry name" value="WD40 repeat-like"/>
    <property type="match status" value="1"/>
</dbReference>
<feature type="compositionally biased region" description="Polar residues" evidence="1">
    <location>
        <begin position="947"/>
        <end position="960"/>
    </location>
</feature>
<dbReference type="GO" id="GO:0005643">
    <property type="term" value="C:nuclear pore"/>
    <property type="evidence" value="ECO:0007669"/>
    <property type="project" value="TreeGrafter"/>
</dbReference>
<dbReference type="Pfam" id="PF25460">
    <property type="entry name" value="Beta-prop_Aladin"/>
    <property type="match status" value="1"/>
</dbReference>
<dbReference type="OrthoDB" id="411991at2759"/>
<dbReference type="EMBL" id="LJIJ01000027">
    <property type="protein sequence ID" value="ODN05256.1"/>
    <property type="molecule type" value="Genomic_DNA"/>
</dbReference>
<feature type="domain" description="Aladin seven-bladed propeller" evidence="2">
    <location>
        <begin position="546"/>
        <end position="885"/>
    </location>
</feature>
<dbReference type="STRING" id="48709.A0A1D2NJV6"/>
<evidence type="ECO:0000256" key="1">
    <source>
        <dbReference type="SAM" id="MobiDB-lite"/>
    </source>
</evidence>
<dbReference type="Gene3D" id="1.10.3450.30">
    <property type="match status" value="1"/>
</dbReference>
<dbReference type="InterPro" id="IPR038060">
    <property type="entry name" value="C12orf66-like_central_sf"/>
</dbReference>
<dbReference type="InterPro" id="IPR057403">
    <property type="entry name" value="Beta-prop_Aladin"/>
</dbReference>
<dbReference type="InterPro" id="IPR015943">
    <property type="entry name" value="WD40/YVTN_repeat-like_dom_sf"/>
</dbReference>
<dbReference type="SUPFAM" id="SSF158548">
    <property type="entry name" value="FLJ32549 domain-like"/>
    <property type="match status" value="1"/>
</dbReference>
<evidence type="ECO:0000259" key="2">
    <source>
        <dbReference type="Pfam" id="PF25460"/>
    </source>
</evidence>
<accession>A0A1D2NJV6</accession>
<reference evidence="3 4" key="1">
    <citation type="journal article" date="2016" name="Genome Biol. Evol.">
        <title>Gene Family Evolution Reflects Adaptation to Soil Environmental Stressors in the Genome of the Collembolan Orchesella cincta.</title>
        <authorList>
            <person name="Faddeeva-Vakhrusheva A."/>
            <person name="Derks M.F."/>
            <person name="Anvar S.Y."/>
            <person name="Agamennone V."/>
            <person name="Suring W."/>
            <person name="Smit S."/>
            <person name="van Straalen N.M."/>
            <person name="Roelofs D."/>
        </authorList>
    </citation>
    <scope>NUCLEOTIDE SEQUENCE [LARGE SCALE GENOMIC DNA]</scope>
    <source>
        <tissue evidence="3">Mixed pool</tissue>
    </source>
</reference>
<keyword evidence="4" id="KW-1185">Reference proteome</keyword>
<name>A0A1D2NJV6_ORCCI</name>